<dbReference type="PANTHER" id="PTHR37419:SF1">
    <property type="entry name" value="SERINE_THREONINE-PROTEIN KINASE TOXIN HIPA"/>
    <property type="match status" value="1"/>
</dbReference>
<dbReference type="EC" id="2.7.11.1" evidence="5"/>
<evidence type="ECO:0000259" key="3">
    <source>
        <dbReference type="Pfam" id="PF07804"/>
    </source>
</evidence>
<dbReference type="NCBIfam" id="TIGR03071">
    <property type="entry name" value="couple_hipA"/>
    <property type="match status" value="1"/>
</dbReference>
<dbReference type="AlphaFoldDB" id="A0A1J5TFJ4"/>
<evidence type="ECO:0000256" key="2">
    <source>
        <dbReference type="ARBA" id="ARBA00022777"/>
    </source>
</evidence>
<comment type="caution">
    <text evidence="5">The sequence shown here is derived from an EMBL/GenBank/DDBJ whole genome shotgun (WGS) entry which is preliminary data.</text>
</comment>
<dbReference type="InterPro" id="IPR052028">
    <property type="entry name" value="HipA_Ser/Thr_kinase"/>
</dbReference>
<proteinExistence type="predicted"/>
<dbReference type="PANTHER" id="PTHR37419">
    <property type="entry name" value="SERINE/THREONINE-PROTEIN KINASE TOXIN HIPA"/>
    <property type="match status" value="1"/>
</dbReference>
<dbReference type="InterPro" id="IPR017508">
    <property type="entry name" value="HipA_N1"/>
</dbReference>
<organism evidence="5">
    <name type="scientific">mine drainage metagenome</name>
    <dbReference type="NCBI Taxonomy" id="410659"/>
    <lineage>
        <taxon>unclassified sequences</taxon>
        <taxon>metagenomes</taxon>
        <taxon>ecological metagenomes</taxon>
    </lineage>
</organism>
<dbReference type="Pfam" id="PF13657">
    <property type="entry name" value="Couple_hipA"/>
    <property type="match status" value="1"/>
</dbReference>
<sequence length="294" mass="32316">MTTPNELVVWMNGIRVGTWTQGKRGGDSFQYDPAWVADPAARVLSLSLPFVPGNIPHRGAVVTRFFDNLLPDSDGIRRRIRSKFATESTGAFELLAAVGRDCVGAVQLLPEGEVPKGVHEIEAEPLTEEGVERAIDAAVSETRVLGHKDDEDFRISIAGAQEKTALLFHRGRWCIPRGATPTTHVLKLPLGLFGNLRADMRDSIENEWLSLRLMQAFGLDVAKTEIAQFGSRKVLVVTRFDRTLQSGGWIARLPQEDFCQALGLPSSLKYESDGGPGMREILSVLDHSSRATID</sequence>
<evidence type="ECO:0000313" key="5">
    <source>
        <dbReference type="EMBL" id="OIR14944.1"/>
    </source>
</evidence>
<feature type="domain" description="HipA-like C-terminal" evidence="3">
    <location>
        <begin position="155"/>
        <end position="290"/>
    </location>
</feature>
<feature type="domain" description="HipA N-terminal subdomain 1" evidence="4">
    <location>
        <begin position="7"/>
        <end position="108"/>
    </location>
</feature>
<keyword evidence="2 5" id="KW-0418">Kinase</keyword>
<dbReference type="Pfam" id="PF07804">
    <property type="entry name" value="HipA_C"/>
    <property type="match status" value="1"/>
</dbReference>
<accession>A0A1J5TFJ4</accession>
<keyword evidence="1 5" id="KW-0808">Transferase</keyword>
<dbReference type="GO" id="GO:0005829">
    <property type="term" value="C:cytosol"/>
    <property type="evidence" value="ECO:0007669"/>
    <property type="project" value="TreeGrafter"/>
</dbReference>
<dbReference type="GO" id="GO:0004674">
    <property type="term" value="F:protein serine/threonine kinase activity"/>
    <property type="evidence" value="ECO:0007669"/>
    <property type="project" value="UniProtKB-EC"/>
</dbReference>
<name>A0A1J5TFJ4_9ZZZZ</name>
<evidence type="ECO:0000256" key="1">
    <source>
        <dbReference type="ARBA" id="ARBA00022679"/>
    </source>
</evidence>
<reference evidence="5" key="1">
    <citation type="submission" date="2016-10" db="EMBL/GenBank/DDBJ databases">
        <title>Sequence of Gallionella enrichment culture.</title>
        <authorList>
            <person name="Poehlein A."/>
            <person name="Muehling M."/>
            <person name="Daniel R."/>
        </authorList>
    </citation>
    <scope>NUCLEOTIDE SEQUENCE</scope>
</reference>
<gene>
    <name evidence="5" type="primary">hipA_1</name>
    <name evidence="5" type="ORF">GALL_40600</name>
</gene>
<protein>
    <submittedName>
        <fullName evidence="5">Serine/threonine-protein kinase HipA</fullName>
        <ecNumber evidence="5">2.7.11.1</ecNumber>
    </submittedName>
</protein>
<dbReference type="EMBL" id="MLJW01000010">
    <property type="protein sequence ID" value="OIR14944.1"/>
    <property type="molecule type" value="Genomic_DNA"/>
</dbReference>
<evidence type="ECO:0000259" key="4">
    <source>
        <dbReference type="Pfam" id="PF13657"/>
    </source>
</evidence>
<dbReference type="InterPro" id="IPR012893">
    <property type="entry name" value="HipA-like_C"/>
</dbReference>